<feature type="transmembrane region" description="Helical" evidence="2">
    <location>
        <begin position="51"/>
        <end position="73"/>
    </location>
</feature>
<reference evidence="3 4" key="1">
    <citation type="submission" date="2014-06" db="EMBL/GenBank/DDBJ databases">
        <authorList>
            <person name="Swart Estienne"/>
        </authorList>
    </citation>
    <scope>NUCLEOTIDE SEQUENCE [LARGE SCALE GENOMIC DNA]</scope>
    <source>
        <strain evidence="3 4">130c</strain>
    </source>
</reference>
<dbReference type="EMBL" id="CCKQ01011227">
    <property type="protein sequence ID" value="CDW82770.1"/>
    <property type="molecule type" value="Genomic_DNA"/>
</dbReference>
<evidence type="ECO:0008006" key="5">
    <source>
        <dbReference type="Google" id="ProtNLM"/>
    </source>
</evidence>
<feature type="transmembrane region" description="Helical" evidence="2">
    <location>
        <begin position="19"/>
        <end position="39"/>
    </location>
</feature>
<protein>
    <recommendedName>
        <fullName evidence="5">Transmembrane protein</fullName>
    </recommendedName>
</protein>
<feature type="transmembrane region" description="Helical" evidence="2">
    <location>
        <begin position="139"/>
        <end position="162"/>
    </location>
</feature>
<keyword evidence="4" id="KW-1185">Reference proteome</keyword>
<proteinExistence type="predicted"/>
<feature type="region of interest" description="Disordered" evidence="1">
    <location>
        <begin position="342"/>
        <end position="370"/>
    </location>
</feature>
<evidence type="ECO:0000256" key="2">
    <source>
        <dbReference type="SAM" id="Phobius"/>
    </source>
</evidence>
<feature type="region of interest" description="Disordered" evidence="1">
    <location>
        <begin position="467"/>
        <end position="514"/>
    </location>
</feature>
<dbReference type="AlphaFoldDB" id="A0A078AK62"/>
<evidence type="ECO:0000256" key="1">
    <source>
        <dbReference type="SAM" id="MobiDB-lite"/>
    </source>
</evidence>
<feature type="transmembrane region" description="Helical" evidence="2">
    <location>
        <begin position="174"/>
        <end position="193"/>
    </location>
</feature>
<feature type="compositionally biased region" description="Low complexity" evidence="1">
    <location>
        <begin position="503"/>
        <end position="514"/>
    </location>
</feature>
<accession>A0A078AK62</accession>
<keyword evidence="2" id="KW-1133">Transmembrane helix</keyword>
<keyword evidence="2" id="KW-0472">Membrane</keyword>
<organism evidence="3 4">
    <name type="scientific">Stylonychia lemnae</name>
    <name type="common">Ciliate</name>
    <dbReference type="NCBI Taxonomy" id="5949"/>
    <lineage>
        <taxon>Eukaryota</taxon>
        <taxon>Sar</taxon>
        <taxon>Alveolata</taxon>
        <taxon>Ciliophora</taxon>
        <taxon>Intramacronucleata</taxon>
        <taxon>Spirotrichea</taxon>
        <taxon>Stichotrichia</taxon>
        <taxon>Sporadotrichida</taxon>
        <taxon>Oxytrichidae</taxon>
        <taxon>Stylonychinae</taxon>
        <taxon>Stylonychia</taxon>
    </lineage>
</organism>
<feature type="compositionally biased region" description="Low complexity" evidence="1">
    <location>
        <begin position="346"/>
        <end position="360"/>
    </location>
</feature>
<sequence>MVGINYATDTNNLVPERSINISFLVIYTITLSLLLSTSYKTLKLKENRSVQTVFTIIFIMLTLLIRIVVFIYNLAVGDTNSQDFYMRDQIMNYFYFDIPFDFIITASIVQFFNWLQFCMFIYKEGEEAQLVYKQIRYKILLLVSVIISLIALMLKLIAVIMAPEYGLTFLECKLSLIFTIYIFFLCARLYLYADIKKLKQIFSNPTIYGVIPFYLSEIIITIAISYVLFAVSRMERNSKTLTDRKSRYIDTDDVLLQHNLLNYSLKESGFGNINKSMNETILKHPNQVMSEGNNPSFIKDSIIAQRFEGSDSYRGEKATGQIDGSKEYENFEPKTIEILDDDEVDLNQSDSSNDLYSDSYNRGKSNKNARKLSQGYNQGYLMQPYDAPLLSPKSVYRESLANYYNNMGSVKYQLNSHEQSKASEFNKFSRYQESGSNAGSHYQYESKSSNQSKTNEIGQDFKSKIKQTVAAPDQSSNVNNQSNQINTGSNQNASLSPVGGQGLSSNNQNNIHII</sequence>
<dbReference type="Proteomes" id="UP000039865">
    <property type="component" value="Unassembled WGS sequence"/>
</dbReference>
<feature type="compositionally biased region" description="Low complexity" evidence="1">
    <location>
        <begin position="474"/>
        <end position="486"/>
    </location>
</feature>
<evidence type="ECO:0000313" key="4">
    <source>
        <dbReference type="Proteomes" id="UP000039865"/>
    </source>
</evidence>
<feature type="region of interest" description="Disordered" evidence="1">
    <location>
        <begin position="432"/>
        <end position="455"/>
    </location>
</feature>
<dbReference type="InParanoid" id="A0A078AK62"/>
<feature type="transmembrane region" description="Helical" evidence="2">
    <location>
        <begin position="205"/>
        <end position="229"/>
    </location>
</feature>
<name>A0A078AK62_STYLE</name>
<feature type="transmembrane region" description="Helical" evidence="2">
    <location>
        <begin position="93"/>
        <end position="115"/>
    </location>
</feature>
<keyword evidence="2" id="KW-0812">Transmembrane</keyword>
<gene>
    <name evidence="3" type="primary">Contig2331.g2511</name>
    <name evidence="3" type="ORF">STYLEM_11805</name>
</gene>
<evidence type="ECO:0000313" key="3">
    <source>
        <dbReference type="EMBL" id="CDW82770.1"/>
    </source>
</evidence>